<proteinExistence type="predicted"/>
<protein>
    <recommendedName>
        <fullName evidence="3">Alpha/beta hydrolase</fullName>
    </recommendedName>
</protein>
<evidence type="ECO:0000313" key="1">
    <source>
        <dbReference type="EMBL" id="BCL31021.1"/>
    </source>
</evidence>
<gene>
    <name evidence="1" type="ORF">GCM10017557_58800</name>
</gene>
<dbReference type="EMBL" id="AP023440">
    <property type="protein sequence ID" value="BCL31021.1"/>
    <property type="molecule type" value="Genomic_DNA"/>
</dbReference>
<evidence type="ECO:0008006" key="3">
    <source>
        <dbReference type="Google" id="ProtNLM"/>
    </source>
</evidence>
<organism evidence="1 2">
    <name type="scientific">Streptomyces aurantiacus</name>
    <dbReference type="NCBI Taxonomy" id="47760"/>
    <lineage>
        <taxon>Bacteria</taxon>
        <taxon>Bacillati</taxon>
        <taxon>Actinomycetota</taxon>
        <taxon>Actinomycetes</taxon>
        <taxon>Kitasatosporales</taxon>
        <taxon>Streptomycetaceae</taxon>
        <taxon>Streptomyces</taxon>
        <taxon>Streptomyces aurantiacus group</taxon>
    </lineage>
</organism>
<sequence>MFPNSESTASLFTRLHTSLSCRLAAVYEGKKVTTLAGWSVGHLGPAYSLAVNPEKTAQINTIVLYDPGSYANFFERRPWEDAPCDLKYDQSQLYADWLGKNKDNRLIILAGEDTKDRNIWGEGGTHEGIQQALFPKIRTSDQLSSQVPVCNYDDMKHRDVLANCMSVMTAGPQPACPTTPVQPDTVWHP</sequence>
<dbReference type="Proteomes" id="UP000516444">
    <property type="component" value="Chromosome"/>
</dbReference>
<reference evidence="1 2" key="1">
    <citation type="journal article" date="2014" name="Int. J. Syst. Evol. Microbiol.">
        <title>Complete genome sequence of Corynebacterium casei LMG S-19264T (=DSM 44701T), isolated from a smear-ripened cheese.</title>
        <authorList>
            <consortium name="US DOE Joint Genome Institute (JGI-PGF)"/>
            <person name="Walter F."/>
            <person name="Albersmeier A."/>
            <person name="Kalinowski J."/>
            <person name="Ruckert C."/>
        </authorList>
    </citation>
    <scope>NUCLEOTIDE SEQUENCE [LARGE SCALE GENOMIC DNA]</scope>
    <source>
        <strain evidence="1 2">JCM 4677</strain>
    </source>
</reference>
<dbReference type="KEGG" id="sgm:GCM10017557_58800"/>
<dbReference type="AlphaFoldDB" id="A0A7G1P8W4"/>
<keyword evidence="2" id="KW-1185">Reference proteome</keyword>
<evidence type="ECO:0000313" key="2">
    <source>
        <dbReference type="Proteomes" id="UP000516444"/>
    </source>
</evidence>
<accession>A0A7G1P8W4</accession>
<name>A0A7G1P8W4_9ACTN</name>